<organism evidence="1 2">
    <name type="scientific">Methylobacterium nodulans (strain LMG 21967 / CNCM I-2342 / ORS 2060)</name>
    <dbReference type="NCBI Taxonomy" id="460265"/>
    <lineage>
        <taxon>Bacteria</taxon>
        <taxon>Pseudomonadati</taxon>
        <taxon>Pseudomonadota</taxon>
        <taxon>Alphaproteobacteria</taxon>
        <taxon>Hyphomicrobiales</taxon>
        <taxon>Methylobacteriaceae</taxon>
        <taxon>Methylobacterium</taxon>
    </lineage>
</organism>
<accession>B8IR88</accession>
<reference evidence="1 2" key="1">
    <citation type="submission" date="2009-01" db="EMBL/GenBank/DDBJ databases">
        <title>Complete sequence of chromosome of Methylobacterium nodulans ORS 2060.</title>
        <authorList>
            <consortium name="US DOE Joint Genome Institute"/>
            <person name="Lucas S."/>
            <person name="Copeland A."/>
            <person name="Lapidus A."/>
            <person name="Glavina del Rio T."/>
            <person name="Dalin E."/>
            <person name="Tice H."/>
            <person name="Bruce D."/>
            <person name="Goodwin L."/>
            <person name="Pitluck S."/>
            <person name="Sims D."/>
            <person name="Brettin T."/>
            <person name="Detter J.C."/>
            <person name="Han C."/>
            <person name="Larimer F."/>
            <person name="Land M."/>
            <person name="Hauser L."/>
            <person name="Kyrpides N."/>
            <person name="Ivanova N."/>
            <person name="Marx C.J."/>
            <person name="Richardson P."/>
        </authorList>
    </citation>
    <scope>NUCLEOTIDE SEQUENCE [LARGE SCALE GENOMIC DNA]</scope>
    <source>
        <strain evidence="2">LMG 21967 / CNCM I-2342 / ORS 2060</strain>
    </source>
</reference>
<proteinExistence type="predicted"/>
<keyword evidence="2" id="KW-1185">Reference proteome</keyword>
<name>B8IR88_METNO</name>
<dbReference type="AlphaFoldDB" id="B8IR88"/>
<dbReference type="Proteomes" id="UP000008207">
    <property type="component" value="Chromosome"/>
</dbReference>
<dbReference type="KEGG" id="mno:Mnod_3721"/>
<dbReference type="EMBL" id="CP001349">
    <property type="protein sequence ID" value="ACL58628.1"/>
    <property type="molecule type" value="Genomic_DNA"/>
</dbReference>
<dbReference type="HOGENOM" id="CLU_3345833_0_0_5"/>
<evidence type="ECO:0000313" key="1">
    <source>
        <dbReference type="EMBL" id="ACL58628.1"/>
    </source>
</evidence>
<gene>
    <name evidence="1" type="ordered locus">Mnod_3721</name>
</gene>
<protein>
    <submittedName>
        <fullName evidence="1">Uncharacterized protein</fullName>
    </submittedName>
</protein>
<sequence>MALLFPEDAPMLAIDWRGIDHARWVDGPMQQHLGLLA</sequence>
<evidence type="ECO:0000313" key="2">
    <source>
        <dbReference type="Proteomes" id="UP000008207"/>
    </source>
</evidence>
<dbReference type="STRING" id="460265.Mnod_3721"/>